<name>A0A4Q4SVT2_9PEZI</name>
<dbReference type="STRING" id="155417.A0A4Q4SVT2"/>
<dbReference type="EMBL" id="QJNU01000798">
    <property type="protein sequence ID" value="RYO85876.1"/>
    <property type="molecule type" value="Genomic_DNA"/>
</dbReference>
<reference evidence="1 2" key="1">
    <citation type="submission" date="2018-06" db="EMBL/GenBank/DDBJ databases">
        <title>Complete Genomes of Monosporascus.</title>
        <authorList>
            <person name="Robinson A.J."/>
            <person name="Natvig D.O."/>
        </authorList>
    </citation>
    <scope>NUCLEOTIDE SEQUENCE [LARGE SCALE GENOMIC DNA]</scope>
    <source>
        <strain evidence="1 2">CBS 110550</strain>
    </source>
</reference>
<dbReference type="OrthoDB" id="6499973at2759"/>
<comment type="caution">
    <text evidence="1">The sequence shown here is derived from an EMBL/GenBank/DDBJ whole genome shotgun (WGS) entry which is preliminary data.</text>
</comment>
<gene>
    <name evidence="1" type="ORF">DL764_009098</name>
</gene>
<dbReference type="AlphaFoldDB" id="A0A4Q4SVT2"/>
<evidence type="ECO:0000313" key="1">
    <source>
        <dbReference type="EMBL" id="RYO85876.1"/>
    </source>
</evidence>
<organism evidence="1 2">
    <name type="scientific">Monosporascus ibericus</name>
    <dbReference type="NCBI Taxonomy" id="155417"/>
    <lineage>
        <taxon>Eukaryota</taxon>
        <taxon>Fungi</taxon>
        <taxon>Dikarya</taxon>
        <taxon>Ascomycota</taxon>
        <taxon>Pezizomycotina</taxon>
        <taxon>Sordariomycetes</taxon>
        <taxon>Xylariomycetidae</taxon>
        <taxon>Xylariales</taxon>
        <taxon>Xylariales incertae sedis</taxon>
        <taxon>Monosporascus</taxon>
    </lineage>
</organism>
<accession>A0A4Q4SVT2</accession>
<dbReference type="Proteomes" id="UP000293360">
    <property type="component" value="Unassembled WGS sequence"/>
</dbReference>
<protein>
    <submittedName>
        <fullName evidence="1">Uncharacterized protein</fullName>
    </submittedName>
</protein>
<evidence type="ECO:0000313" key="2">
    <source>
        <dbReference type="Proteomes" id="UP000293360"/>
    </source>
</evidence>
<proteinExistence type="predicted"/>
<keyword evidence="2" id="KW-1185">Reference proteome</keyword>
<sequence>MSALLGVLCELEGSPEKHVPSPAPYYRNWGFTIYRTEYGGSSDQEWQVLLDKIQTQLVEELQKESEDNDSDRQIREKLISLFRLDARSDAGLFQYVSMDQVRQLYQDNQGGSPLNADLPTHRYFLLADAEVLKDVGRGEFWVKCVQPDYVAADYVPKNTRLGGGQRYFGWMKMTHIWLKKKLLSG</sequence>